<dbReference type="InterPro" id="IPR016120">
    <property type="entry name" value="Sig_transdc_His_kin_SpoOB"/>
</dbReference>
<evidence type="ECO:0000313" key="6">
    <source>
        <dbReference type="EMBL" id="MFD2670473.1"/>
    </source>
</evidence>
<dbReference type="EMBL" id="JBHUMM010000002">
    <property type="protein sequence ID" value="MFD2670473.1"/>
    <property type="molecule type" value="Genomic_DNA"/>
</dbReference>
<evidence type="ECO:0000256" key="4">
    <source>
        <dbReference type="SAM" id="Phobius"/>
    </source>
</evidence>
<feature type="transmembrane region" description="Helical" evidence="4">
    <location>
        <begin position="30"/>
        <end position="47"/>
    </location>
</feature>
<keyword evidence="3" id="KW-0418">Kinase</keyword>
<accession>A0ABW5R659</accession>
<dbReference type="Gene3D" id="1.10.287.130">
    <property type="match status" value="1"/>
</dbReference>
<keyword evidence="7" id="KW-1185">Reference proteome</keyword>
<protein>
    <submittedName>
        <fullName evidence="6">Spo0B domain-containing protein</fullName>
    </submittedName>
</protein>
<keyword evidence="4" id="KW-1133">Transmembrane helix</keyword>
<evidence type="ECO:0000256" key="2">
    <source>
        <dbReference type="ARBA" id="ARBA00022679"/>
    </source>
</evidence>
<comment type="caution">
    <text evidence="6">The sequence shown here is derived from an EMBL/GenBank/DDBJ whole genome shotgun (WGS) entry which is preliminary data.</text>
</comment>
<gene>
    <name evidence="6" type="ORF">ACFSUC_02480</name>
</gene>
<evidence type="ECO:0000259" key="5">
    <source>
        <dbReference type="Pfam" id="PF14689"/>
    </source>
</evidence>
<name>A0ABW5R659_9BACL</name>
<dbReference type="Proteomes" id="UP001597497">
    <property type="component" value="Unassembled WGS sequence"/>
</dbReference>
<sequence>MNQEAKVQMAFACLAIGCIAFILLIDGSVWVQGLALGLTAALWWYWMRRNHRNIVHQHHTHYTKLMMDKSKLFEDTFRMQRHDLLNDIQLIKAYLQLGKLEQLEQSIEALRFRLMEESLIFKLGCPTLAADLYALKLNWKSGDLHIALDQIENPVAQMKNPGKASALIADLVKTVADHSRYTMGELNECDLRVSRSEAGIRLELEYIGELDYPGMRQSWSRLKEQANVENEYQMNWESEEDRDRMTIDFPLANLD</sequence>
<dbReference type="RefSeq" id="WP_379927862.1">
    <property type="nucleotide sequence ID" value="NZ_JBHUMM010000002.1"/>
</dbReference>
<evidence type="ECO:0000256" key="3">
    <source>
        <dbReference type="ARBA" id="ARBA00022777"/>
    </source>
</evidence>
<dbReference type="InterPro" id="IPR039506">
    <property type="entry name" value="SPOB_a"/>
</dbReference>
<evidence type="ECO:0000256" key="1">
    <source>
        <dbReference type="ARBA" id="ARBA00022553"/>
    </source>
</evidence>
<dbReference type="Pfam" id="PF14689">
    <property type="entry name" value="SPOB_a"/>
    <property type="match status" value="1"/>
</dbReference>
<reference evidence="7" key="1">
    <citation type="journal article" date="2019" name="Int. J. Syst. Evol. Microbiol.">
        <title>The Global Catalogue of Microorganisms (GCM) 10K type strain sequencing project: providing services to taxonomists for standard genome sequencing and annotation.</title>
        <authorList>
            <consortium name="The Broad Institute Genomics Platform"/>
            <consortium name="The Broad Institute Genome Sequencing Center for Infectious Disease"/>
            <person name="Wu L."/>
            <person name="Ma J."/>
        </authorList>
    </citation>
    <scope>NUCLEOTIDE SEQUENCE [LARGE SCALE GENOMIC DNA]</scope>
    <source>
        <strain evidence="7">KCTC 33676</strain>
    </source>
</reference>
<keyword evidence="4" id="KW-0812">Transmembrane</keyword>
<feature type="transmembrane region" description="Helical" evidence="4">
    <location>
        <begin position="7"/>
        <end position="24"/>
    </location>
</feature>
<feature type="domain" description="SpoOB alpha-helical" evidence="5">
    <location>
        <begin position="71"/>
        <end position="123"/>
    </location>
</feature>
<organism evidence="6 7">
    <name type="scientific">Marinicrinis sediminis</name>
    <dbReference type="NCBI Taxonomy" id="1652465"/>
    <lineage>
        <taxon>Bacteria</taxon>
        <taxon>Bacillati</taxon>
        <taxon>Bacillota</taxon>
        <taxon>Bacilli</taxon>
        <taxon>Bacillales</taxon>
        <taxon>Paenibacillaceae</taxon>
    </lineage>
</organism>
<dbReference type="PROSITE" id="PS51257">
    <property type="entry name" value="PROKAR_LIPOPROTEIN"/>
    <property type="match status" value="1"/>
</dbReference>
<keyword evidence="4" id="KW-0472">Membrane</keyword>
<keyword evidence="1" id="KW-0597">Phosphoprotein</keyword>
<dbReference type="SUPFAM" id="SSF55890">
    <property type="entry name" value="Sporulation response regulatory protein Spo0B"/>
    <property type="match status" value="1"/>
</dbReference>
<evidence type="ECO:0000313" key="7">
    <source>
        <dbReference type="Proteomes" id="UP001597497"/>
    </source>
</evidence>
<proteinExistence type="predicted"/>
<keyword evidence="2" id="KW-0808">Transferase</keyword>